<keyword evidence="5" id="KW-0288">FMN</keyword>
<dbReference type="Pfam" id="PF03060">
    <property type="entry name" value="NMO"/>
    <property type="match status" value="1"/>
</dbReference>
<keyword evidence="3" id="KW-0216">Detoxification</keyword>
<evidence type="ECO:0000256" key="5">
    <source>
        <dbReference type="ARBA" id="ARBA00022643"/>
    </source>
</evidence>
<accession>A0A1U9MH04</accession>
<dbReference type="KEGG" id="bapi:BBC0122_010850"/>
<evidence type="ECO:0000256" key="8">
    <source>
        <dbReference type="ARBA" id="ARBA00023033"/>
    </source>
</evidence>
<comment type="catalytic activity">
    <reaction evidence="10">
        <text>3 propionate 3-nitronate + 3 O2 + H2O = 3 3-oxopropanoate + 2 nitrate + nitrite + H2O2 + 3 H(+)</text>
        <dbReference type="Rhea" id="RHEA:57332"/>
        <dbReference type="ChEBI" id="CHEBI:15377"/>
        <dbReference type="ChEBI" id="CHEBI:15378"/>
        <dbReference type="ChEBI" id="CHEBI:15379"/>
        <dbReference type="ChEBI" id="CHEBI:16240"/>
        <dbReference type="ChEBI" id="CHEBI:16301"/>
        <dbReference type="ChEBI" id="CHEBI:17632"/>
        <dbReference type="ChEBI" id="CHEBI:33190"/>
        <dbReference type="ChEBI" id="CHEBI:136067"/>
    </reaction>
</comment>
<dbReference type="Gene3D" id="3.20.20.70">
    <property type="entry name" value="Aldolase class I"/>
    <property type="match status" value="1"/>
</dbReference>
<evidence type="ECO:0000256" key="2">
    <source>
        <dbReference type="ARBA" id="ARBA00009881"/>
    </source>
</evidence>
<dbReference type="PANTHER" id="PTHR42747">
    <property type="entry name" value="NITRONATE MONOOXYGENASE-RELATED"/>
    <property type="match status" value="1"/>
</dbReference>
<evidence type="ECO:0000256" key="9">
    <source>
        <dbReference type="ARBA" id="ARBA00031155"/>
    </source>
</evidence>
<dbReference type="RefSeq" id="WP_077992045.1">
    <property type="nucleotide sequence ID" value="NZ_CP015625.1"/>
</dbReference>
<evidence type="ECO:0000313" key="12">
    <source>
        <dbReference type="EMBL" id="AQT47205.1"/>
    </source>
</evidence>
<dbReference type="CDD" id="cd04730">
    <property type="entry name" value="NPD_like"/>
    <property type="match status" value="1"/>
</dbReference>
<keyword evidence="13" id="KW-1185">Reference proteome</keyword>
<sequence length="358" mass="38846">MPHTGFCDRFKIDIPLIQAPMAGVSTPELAAKICNSGAIGSLGLGASSAEIAYKAIESLKKATTRPFNVNFFCHKPALIAKQVEENWLQRLSPLFQKFNGQQPASLREIYTSFYSNDELFKLVMKEKPAIVSFHFGLPEPEKINAMKSAGIFLLATATNLDEALAIEHAGFNAIIAQGYEAGGHRGIFDENSVDQCLSLAPLLKIIRKNVSIPVIAAGGIMDGRDIAAFIKLGASAVQMGTAFIGCPQSQADSGYRQTLASNSAYHTVMTRAFSGRPARALDNAFVEFTRNVPNKEVPPYPFAYDAAKQLAKLAADKQNFQFGAYWAGQGAPFSRPMDAGELVDCLKKEYYQATQSAE</sequence>
<protein>
    <recommendedName>
        <fullName evidence="11">Nitronate monooxygenase</fullName>
    </recommendedName>
    <alternativeName>
        <fullName evidence="9">Propionate 3-nitronate monooxygenase</fullName>
    </alternativeName>
</protein>
<proteinExistence type="inferred from homology"/>
<reference evidence="12 13" key="1">
    <citation type="submission" date="2016-11" db="EMBL/GenBank/DDBJ databases">
        <title>Comparative genomics of Bartonella apis.</title>
        <authorList>
            <person name="Engel P."/>
        </authorList>
    </citation>
    <scope>NUCLEOTIDE SEQUENCE [LARGE SCALE GENOMIC DNA]</scope>
    <source>
        <strain evidence="12 13">BBC0122</strain>
    </source>
</reference>
<dbReference type="EMBL" id="CP015625">
    <property type="protein sequence ID" value="AQT47205.1"/>
    <property type="molecule type" value="Genomic_DNA"/>
</dbReference>
<keyword evidence="7 12" id="KW-0560">Oxidoreductase</keyword>
<dbReference type="SUPFAM" id="SSF51412">
    <property type="entry name" value="Inosine monophosphate dehydrogenase (IMPDH)"/>
    <property type="match status" value="1"/>
</dbReference>
<evidence type="ECO:0000256" key="7">
    <source>
        <dbReference type="ARBA" id="ARBA00023002"/>
    </source>
</evidence>
<evidence type="ECO:0000256" key="10">
    <source>
        <dbReference type="ARBA" id="ARBA00049401"/>
    </source>
</evidence>
<dbReference type="InterPro" id="IPR004136">
    <property type="entry name" value="NMO"/>
</dbReference>
<dbReference type="Proteomes" id="UP000189632">
    <property type="component" value="Chromosome"/>
</dbReference>
<keyword evidence="8 12" id="KW-0503">Monooxygenase</keyword>
<dbReference type="GO" id="GO:0009636">
    <property type="term" value="P:response to toxic substance"/>
    <property type="evidence" value="ECO:0007669"/>
    <property type="project" value="UniProtKB-KW"/>
</dbReference>
<dbReference type="PANTHER" id="PTHR42747:SF3">
    <property type="entry name" value="NITRONATE MONOOXYGENASE-RELATED"/>
    <property type="match status" value="1"/>
</dbReference>
<keyword evidence="6" id="KW-0547">Nucleotide-binding</keyword>
<evidence type="ECO:0000256" key="4">
    <source>
        <dbReference type="ARBA" id="ARBA00022630"/>
    </source>
</evidence>
<dbReference type="OrthoDB" id="9778912at2"/>
<dbReference type="GO" id="GO:0000166">
    <property type="term" value="F:nucleotide binding"/>
    <property type="evidence" value="ECO:0007669"/>
    <property type="project" value="UniProtKB-KW"/>
</dbReference>
<name>A0A1U9MH04_9HYPH</name>
<comment type="cofactor">
    <cofactor evidence="1">
        <name>FMN</name>
        <dbReference type="ChEBI" id="CHEBI:58210"/>
    </cofactor>
</comment>
<organism evidence="12 13">
    <name type="scientific">Bartonella choladocola</name>
    <dbReference type="NCBI Taxonomy" id="2750995"/>
    <lineage>
        <taxon>Bacteria</taxon>
        <taxon>Pseudomonadati</taxon>
        <taxon>Pseudomonadota</taxon>
        <taxon>Alphaproteobacteria</taxon>
        <taxon>Hyphomicrobiales</taxon>
        <taxon>Bartonellaceae</taxon>
        <taxon>Bartonella</taxon>
    </lineage>
</organism>
<keyword evidence="4" id="KW-0285">Flavoprotein</keyword>
<dbReference type="AlphaFoldDB" id="A0A1U9MH04"/>
<evidence type="ECO:0000256" key="6">
    <source>
        <dbReference type="ARBA" id="ARBA00022741"/>
    </source>
</evidence>
<dbReference type="InterPro" id="IPR013785">
    <property type="entry name" value="Aldolase_TIM"/>
</dbReference>
<evidence type="ECO:0000313" key="13">
    <source>
        <dbReference type="Proteomes" id="UP000189632"/>
    </source>
</evidence>
<comment type="similarity">
    <text evidence="2">Belongs to the nitronate monooxygenase family. NMO class I subfamily.</text>
</comment>
<evidence type="ECO:0000256" key="1">
    <source>
        <dbReference type="ARBA" id="ARBA00001917"/>
    </source>
</evidence>
<evidence type="ECO:0000256" key="3">
    <source>
        <dbReference type="ARBA" id="ARBA00022575"/>
    </source>
</evidence>
<gene>
    <name evidence="12" type="ORF">BBC0122_010850</name>
</gene>
<dbReference type="GO" id="GO:0018580">
    <property type="term" value="F:nitronate monooxygenase activity"/>
    <property type="evidence" value="ECO:0007669"/>
    <property type="project" value="InterPro"/>
</dbReference>
<dbReference type="FunFam" id="3.20.20.70:FF:000154">
    <property type="entry name" value="Probable nitronate monooxygenase"/>
    <property type="match status" value="1"/>
</dbReference>
<evidence type="ECO:0000256" key="11">
    <source>
        <dbReference type="ARBA" id="ARBA00067136"/>
    </source>
</evidence>